<dbReference type="EMBL" id="FQUO01000015">
    <property type="protein sequence ID" value="SHF98934.1"/>
    <property type="molecule type" value="Genomic_DNA"/>
</dbReference>
<feature type="transmembrane region" description="Helical" evidence="1">
    <location>
        <begin position="504"/>
        <end position="523"/>
    </location>
</feature>
<feature type="transmembrane region" description="Helical" evidence="1">
    <location>
        <begin position="168"/>
        <end position="191"/>
    </location>
</feature>
<feature type="transmembrane region" description="Helical" evidence="1">
    <location>
        <begin position="203"/>
        <end position="222"/>
    </location>
</feature>
<feature type="transmembrane region" description="Helical" evidence="1">
    <location>
        <begin position="59"/>
        <end position="85"/>
    </location>
</feature>
<protein>
    <recommendedName>
        <fullName evidence="4">ABC-2 type transport system permease protein</fullName>
    </recommendedName>
</protein>
<sequence>MNIINKGLLKAAMAPLGFYQRLGADPAQVYMILHTKLTLDDRTHNAMQQMRRKQNDKPATMATLGTMLYSAVLGLLYLGVFAIGAEGITRYTFYFSMFLVMLCSLLIADFTSVLLDVRDNYIILTRPVNDRTFLLARLLHILIHLTKLVLPMSLPGLVYTGIKYNWPSAALFLVVVVLLTLFSIFVINAVYLAAMRLVSPRKFQAIVSYMQIILTVVVYASYQLVPRMMVNMGETRFRMGEHWYALLVPSFWFGALTRIFQGYVTPYEIAGAIMGIVLPIVAIWIVVRYMAGVFIRNLTLSYATQENAPAQEKLIVQKKGLSETFSKLLSPKGFQKAGFLFAWRLSGRSRDFRMKVLPSIGYFVVFLGYAVYRTISRDESVAYPLKPSHAAIFLYMTTFTLLLAVTQMSYSDQWKASWVFYARPLQKPGAFILGAFKALTTKFYLLLAVPYCVLAIILLGPAAIPNLLFGLFNALLIAATMTRFAGMQLPFANPTKTNVSVSKFFRALALYGLAGLMGGFHYLISGFTLLLILCSLLALAALWLVLHSIANLGWNNVEQQEV</sequence>
<evidence type="ECO:0000256" key="1">
    <source>
        <dbReference type="SAM" id="Phobius"/>
    </source>
</evidence>
<keyword evidence="3" id="KW-1185">Reference proteome</keyword>
<feature type="transmembrane region" description="Helical" evidence="1">
    <location>
        <begin position="529"/>
        <end position="546"/>
    </location>
</feature>
<keyword evidence="1" id="KW-0472">Membrane</keyword>
<accession>A0A1M5G5K3</accession>
<dbReference type="AlphaFoldDB" id="A0A1M5G5K3"/>
<dbReference type="OrthoDB" id="2659138at2"/>
<feature type="transmembrane region" description="Helical" evidence="1">
    <location>
        <begin position="392"/>
        <end position="410"/>
    </location>
</feature>
<evidence type="ECO:0000313" key="3">
    <source>
        <dbReference type="Proteomes" id="UP000184368"/>
    </source>
</evidence>
<feature type="transmembrane region" description="Helical" evidence="1">
    <location>
        <begin position="443"/>
        <end position="464"/>
    </location>
</feature>
<feature type="transmembrane region" description="Helical" evidence="1">
    <location>
        <begin position="352"/>
        <end position="372"/>
    </location>
</feature>
<dbReference type="STRING" id="1302690.BUE76_10850"/>
<evidence type="ECO:0008006" key="4">
    <source>
        <dbReference type="Google" id="ProtNLM"/>
    </source>
</evidence>
<feature type="transmembrane region" description="Helical" evidence="1">
    <location>
        <begin position="91"/>
        <end position="117"/>
    </location>
</feature>
<keyword evidence="1" id="KW-0812">Transmembrane</keyword>
<proteinExistence type="predicted"/>
<feature type="transmembrane region" description="Helical" evidence="1">
    <location>
        <begin position="242"/>
        <end position="260"/>
    </location>
</feature>
<dbReference type="RefSeq" id="WP_073046098.1">
    <property type="nucleotide sequence ID" value="NZ_FQUO01000015.1"/>
</dbReference>
<reference evidence="2 3" key="1">
    <citation type="submission" date="2016-11" db="EMBL/GenBank/DDBJ databases">
        <authorList>
            <person name="Jaros S."/>
            <person name="Januszkiewicz K."/>
            <person name="Wedrychowicz H."/>
        </authorList>
    </citation>
    <scope>NUCLEOTIDE SEQUENCE [LARGE SCALE GENOMIC DNA]</scope>
    <source>
        <strain evidence="2 3">DSM 26897</strain>
    </source>
</reference>
<keyword evidence="1" id="KW-1133">Transmembrane helix</keyword>
<name>A0A1M5G5K3_9BACT</name>
<evidence type="ECO:0000313" key="2">
    <source>
        <dbReference type="EMBL" id="SHF98934.1"/>
    </source>
</evidence>
<dbReference type="Proteomes" id="UP000184368">
    <property type="component" value="Unassembled WGS sequence"/>
</dbReference>
<gene>
    <name evidence="2" type="ORF">SAMN05444008_115109</name>
</gene>
<organism evidence="2 3">
    <name type="scientific">Cnuella takakiae</name>
    <dbReference type="NCBI Taxonomy" id="1302690"/>
    <lineage>
        <taxon>Bacteria</taxon>
        <taxon>Pseudomonadati</taxon>
        <taxon>Bacteroidota</taxon>
        <taxon>Chitinophagia</taxon>
        <taxon>Chitinophagales</taxon>
        <taxon>Chitinophagaceae</taxon>
        <taxon>Cnuella</taxon>
    </lineage>
</organism>
<feature type="transmembrane region" description="Helical" evidence="1">
    <location>
        <begin position="272"/>
        <end position="291"/>
    </location>
</feature>
<feature type="transmembrane region" description="Helical" evidence="1">
    <location>
        <begin position="470"/>
        <end position="492"/>
    </location>
</feature>